<keyword evidence="1" id="KW-0812">Transmembrane</keyword>
<dbReference type="AlphaFoldDB" id="A0A085GBA7"/>
<dbReference type="NCBIfam" id="TIGR03349">
    <property type="entry name" value="IV_VI_DotU"/>
    <property type="match status" value="1"/>
</dbReference>
<dbReference type="InterPro" id="IPR038522">
    <property type="entry name" value="T4/T6SS_DotU_sf"/>
</dbReference>
<keyword evidence="1" id="KW-0472">Membrane</keyword>
<accession>A0A085GBA7</accession>
<comment type="caution">
    <text evidence="3">The sequence shown here is derived from an EMBL/GenBank/DDBJ whole genome shotgun (WGS) entry which is preliminary data.</text>
</comment>
<sequence length="218" mass="24291">MDIDALLADTWLQLISLRQGMTCGEGEGRIFWQRCVDDIKHVQQALKAANISEQSCQHVMYAQCAVLDETVKGRNIHDDIYFVWCDSPLQAHFFKTLDAGSQLYERVRQVLREPAADLTVLICFHRVLMLGFKGGLGPEGGAERQQLVDQLSARVPAFNSAPANPVLAVAPSRHRVGVWLRYWPLRLGLAALLVAILWLGLDHWLSGLLPTLLPGSVQ</sequence>
<evidence type="ECO:0000313" key="4">
    <source>
        <dbReference type="Proteomes" id="UP000028640"/>
    </source>
</evidence>
<feature type="transmembrane region" description="Helical" evidence="1">
    <location>
        <begin position="183"/>
        <end position="201"/>
    </location>
</feature>
<evidence type="ECO:0000256" key="1">
    <source>
        <dbReference type="SAM" id="Phobius"/>
    </source>
</evidence>
<reference evidence="3 4" key="1">
    <citation type="submission" date="2014-05" db="EMBL/GenBank/DDBJ databases">
        <title>ATOL: Assembling a taxonomically balanced genome-scale reconstruction of the evolutionary history of the Enterobacteriaceae.</title>
        <authorList>
            <person name="Plunkett G.III."/>
            <person name="Neeno-Eckwall E.C."/>
            <person name="Glasner J.D."/>
            <person name="Perna N.T."/>
        </authorList>
    </citation>
    <scope>NUCLEOTIDE SEQUENCE [LARGE SCALE GENOMIC DNA]</scope>
    <source>
        <strain evidence="3 4">ATCC 33852</strain>
    </source>
</reference>
<evidence type="ECO:0000313" key="3">
    <source>
        <dbReference type="EMBL" id="KFC81002.1"/>
    </source>
</evidence>
<keyword evidence="1" id="KW-1133">Transmembrane helix</keyword>
<dbReference type="Gene3D" id="1.25.40.590">
    <property type="entry name" value="Type IV / VI secretion system, DotU"/>
    <property type="match status" value="1"/>
</dbReference>
<dbReference type="InterPro" id="IPR017732">
    <property type="entry name" value="T4/T6SS_DotU"/>
</dbReference>
<dbReference type="STRING" id="910964.GEAM_1871"/>
<proteinExistence type="predicted"/>
<dbReference type="EMBL" id="JMPJ01000052">
    <property type="protein sequence ID" value="KFC81002.1"/>
    <property type="molecule type" value="Genomic_DNA"/>
</dbReference>
<protein>
    <submittedName>
        <fullName evidence="3">ImpC family protein</fullName>
    </submittedName>
</protein>
<name>A0A085GBA7_EWIA3</name>
<dbReference type="eggNOG" id="COG3455">
    <property type="taxonomic scope" value="Bacteria"/>
</dbReference>
<evidence type="ECO:0000259" key="2">
    <source>
        <dbReference type="Pfam" id="PF09850"/>
    </source>
</evidence>
<dbReference type="Pfam" id="PF09850">
    <property type="entry name" value="DotU"/>
    <property type="match status" value="1"/>
</dbReference>
<dbReference type="Proteomes" id="UP000028640">
    <property type="component" value="Unassembled WGS sequence"/>
</dbReference>
<organism evidence="3 4">
    <name type="scientific">Ewingella americana (strain ATCC 33852 / DSM 4580 / CCUG 14506 / JCM 5911 / LMG 7869 / NCTC 12157 / CDC 1468-78)</name>
    <dbReference type="NCBI Taxonomy" id="910964"/>
    <lineage>
        <taxon>Bacteria</taxon>
        <taxon>Pseudomonadati</taxon>
        <taxon>Pseudomonadota</taxon>
        <taxon>Gammaproteobacteria</taxon>
        <taxon>Enterobacterales</taxon>
        <taxon>Yersiniaceae</taxon>
        <taxon>Ewingella</taxon>
    </lineage>
</organism>
<feature type="domain" description="Type IV / VI secretion system DotU" evidence="2">
    <location>
        <begin position="4"/>
        <end position="204"/>
    </location>
</feature>
<keyword evidence="4" id="KW-1185">Reference proteome</keyword>
<gene>
    <name evidence="3" type="ORF">GEAM_1871</name>
</gene>
<dbReference type="NCBIfam" id="NF038239">
    <property type="entry name" value="T6SS_TssL_short"/>
    <property type="match status" value="1"/>
</dbReference>
<dbReference type="PANTHER" id="PTHR38033">
    <property type="entry name" value="MEMBRANE PROTEIN-RELATED"/>
    <property type="match status" value="1"/>
</dbReference>
<dbReference type="PANTHER" id="PTHR38033:SF1">
    <property type="entry name" value="DOTU FAMILY TYPE IV_VI SECRETION SYSTEM PROTEIN"/>
    <property type="match status" value="1"/>
</dbReference>